<dbReference type="AlphaFoldDB" id="R9HM64"/>
<evidence type="ECO:0000313" key="2">
    <source>
        <dbReference type="Proteomes" id="UP000014212"/>
    </source>
</evidence>
<dbReference type="PATRIC" id="fig|1235787.3.peg.4118"/>
<comment type="caution">
    <text evidence="1">The sequence shown here is derived from an EMBL/GenBank/DDBJ whole genome shotgun (WGS) entry which is preliminary data.</text>
</comment>
<name>R9HM64_BACUN</name>
<gene>
    <name evidence="1" type="ORF">C801_04054</name>
</gene>
<evidence type="ECO:0008006" key="3">
    <source>
        <dbReference type="Google" id="ProtNLM"/>
    </source>
</evidence>
<dbReference type="InterPro" id="IPR014942">
    <property type="entry name" value="AbiEii"/>
</dbReference>
<dbReference type="Pfam" id="PF08843">
    <property type="entry name" value="AbiEii"/>
    <property type="match status" value="1"/>
</dbReference>
<evidence type="ECO:0000313" key="1">
    <source>
        <dbReference type="EMBL" id="EOS05123.1"/>
    </source>
</evidence>
<dbReference type="HOGENOM" id="CLU_082657_0_0_10"/>
<dbReference type="Proteomes" id="UP000014212">
    <property type="component" value="Unassembled WGS sequence"/>
</dbReference>
<sequence length="293" mass="34144">MANIDDIKRLTLRALMADDILMQGLVLKGGNALQLAYDITNRGSIDIDFSMEREFSEKDFDRLTRVFGELLNNEFAQIGLVAYDVKFIQKPKSGSIPEWKGYMLEFKLIEKEKFDQFGEDIGAIRRNSIKVNDQSTRYTVDISSYEYVDGAVNKDIDGLILRVYTPEMILIEKVRALCQTMDKYKDIVNSARPKERARDLYDIWMIMQHFAQLNLTDDLFRNIFGAKRVPLSFLKDFEDLRERNRANWDVVKQTINSDQELQDYDYYFDFVKDLINPFKDLSDNTDSIGPKAP</sequence>
<dbReference type="RefSeq" id="WP_016274482.1">
    <property type="nucleotide sequence ID" value="NZ_KE159491.1"/>
</dbReference>
<reference evidence="1 2" key="1">
    <citation type="submission" date="2013-04" db="EMBL/GenBank/DDBJ databases">
        <title>The Genome Sequence of Bacteroides uniformis dnLKV2.</title>
        <authorList>
            <consortium name="The Broad Institute Genomics Platform"/>
            <consortium name="The Broad Institute Genome Sequencing Center for Infectious Disease"/>
            <person name="Earl A."/>
            <person name="Xavier R."/>
            <person name="Kuhn K."/>
            <person name="Stappenbeck T."/>
            <person name="Walker B."/>
            <person name="Young S."/>
            <person name="Zeng Q."/>
            <person name="Gargeya S."/>
            <person name="Fitzgerald M."/>
            <person name="Haas B."/>
            <person name="Abouelleil A."/>
            <person name="Allen A.W."/>
            <person name="Alvarado L."/>
            <person name="Arachchi H.M."/>
            <person name="Berlin A.M."/>
            <person name="Chapman S.B."/>
            <person name="Gainer-Dewar J."/>
            <person name="Goldberg J."/>
            <person name="Griggs A."/>
            <person name="Gujja S."/>
            <person name="Hansen M."/>
            <person name="Howarth C."/>
            <person name="Imamovic A."/>
            <person name="Ireland A."/>
            <person name="Larimer J."/>
            <person name="McCowan C."/>
            <person name="Murphy C."/>
            <person name="Pearson M."/>
            <person name="Poon T.W."/>
            <person name="Priest M."/>
            <person name="Roberts A."/>
            <person name="Saif S."/>
            <person name="Shea T."/>
            <person name="Sisk P."/>
            <person name="Sykes S."/>
            <person name="Wortman J."/>
            <person name="Nusbaum C."/>
            <person name="Birren B."/>
        </authorList>
    </citation>
    <scope>NUCLEOTIDE SEQUENCE [LARGE SCALE GENOMIC DNA]</scope>
    <source>
        <strain evidence="2">dnLKV2</strain>
    </source>
</reference>
<organism evidence="1 2">
    <name type="scientific">Bacteroides uniformis dnLKV2</name>
    <dbReference type="NCBI Taxonomy" id="1235787"/>
    <lineage>
        <taxon>Bacteria</taxon>
        <taxon>Pseudomonadati</taxon>
        <taxon>Bacteroidota</taxon>
        <taxon>Bacteroidia</taxon>
        <taxon>Bacteroidales</taxon>
        <taxon>Bacteroidaceae</taxon>
        <taxon>Bacteroides</taxon>
    </lineage>
</organism>
<dbReference type="Gene3D" id="3.10.450.620">
    <property type="entry name" value="JHP933, nucleotidyltransferase-like core domain"/>
    <property type="match status" value="1"/>
</dbReference>
<dbReference type="EMBL" id="ASSO01000014">
    <property type="protein sequence ID" value="EOS05123.1"/>
    <property type="molecule type" value="Genomic_DNA"/>
</dbReference>
<accession>R9HM64</accession>
<proteinExistence type="predicted"/>
<protein>
    <recommendedName>
        <fullName evidence="3">Nucleotidyl transferase AbiEii/AbiGii toxin family protein</fullName>
    </recommendedName>
</protein>